<feature type="domain" description="Chalcone isomerase" evidence="2">
    <location>
        <begin position="75"/>
        <end position="181"/>
    </location>
</feature>
<dbReference type="EMBL" id="JAVDWE010000008">
    <property type="protein sequence ID" value="MDR7095244.1"/>
    <property type="molecule type" value="Genomic_DNA"/>
</dbReference>
<feature type="signal peptide" evidence="1">
    <location>
        <begin position="1"/>
        <end position="21"/>
    </location>
</feature>
<sequence>MLLNPHLFVAAALLTGVPVGAQSPATPTTALTVAPGHAPPDHPRLGTARLRYWGFDVYDMTLLAPPGFDIQRFEDQAFSLELRYLRAFKSADIATRSIDEMQDIAPIEPAQAKRWRDAMGALFPDVQRGDRITGVHTPGHGARFYLNGRWIGDIADDAFSRRFFGIWLSPKTSQPRLREALIQSMSGPPRTP</sequence>
<evidence type="ECO:0000313" key="4">
    <source>
        <dbReference type="Proteomes" id="UP001265550"/>
    </source>
</evidence>
<reference evidence="3 4" key="1">
    <citation type="submission" date="2023-07" db="EMBL/GenBank/DDBJ databases">
        <title>Sorghum-associated microbial communities from plants grown in Nebraska, USA.</title>
        <authorList>
            <person name="Schachtman D."/>
        </authorList>
    </citation>
    <scope>NUCLEOTIDE SEQUENCE [LARGE SCALE GENOMIC DNA]</scope>
    <source>
        <strain evidence="3 4">BE240</strain>
    </source>
</reference>
<evidence type="ECO:0000256" key="1">
    <source>
        <dbReference type="SAM" id="SignalP"/>
    </source>
</evidence>
<name>A0ABU1VCQ2_9BURK</name>
<evidence type="ECO:0000313" key="3">
    <source>
        <dbReference type="EMBL" id="MDR7095244.1"/>
    </source>
</evidence>
<feature type="chain" id="PRO_5045842891" description="Chalcone isomerase domain-containing protein" evidence="1">
    <location>
        <begin position="22"/>
        <end position="192"/>
    </location>
</feature>
<gene>
    <name evidence="3" type="ORF">J2X09_002992</name>
</gene>
<organism evidence="3 4">
    <name type="scientific">Hydrogenophaga laconesensis</name>
    <dbReference type="NCBI Taxonomy" id="1805971"/>
    <lineage>
        <taxon>Bacteria</taxon>
        <taxon>Pseudomonadati</taxon>
        <taxon>Pseudomonadota</taxon>
        <taxon>Betaproteobacteria</taxon>
        <taxon>Burkholderiales</taxon>
        <taxon>Comamonadaceae</taxon>
        <taxon>Hydrogenophaga</taxon>
    </lineage>
</organism>
<keyword evidence="1" id="KW-0732">Signal</keyword>
<dbReference type="Pfam" id="PF16036">
    <property type="entry name" value="Chalcone_3"/>
    <property type="match status" value="1"/>
</dbReference>
<dbReference type="InterPro" id="IPR016087">
    <property type="entry name" value="Chalcone_isomerase"/>
</dbReference>
<dbReference type="RefSeq" id="WP_204734185.1">
    <property type="nucleotide sequence ID" value="NZ_JAVDWE010000008.1"/>
</dbReference>
<keyword evidence="4" id="KW-1185">Reference proteome</keyword>
<comment type="caution">
    <text evidence="3">The sequence shown here is derived from an EMBL/GenBank/DDBJ whole genome shotgun (WGS) entry which is preliminary data.</text>
</comment>
<proteinExistence type="predicted"/>
<evidence type="ECO:0000259" key="2">
    <source>
        <dbReference type="Pfam" id="PF16036"/>
    </source>
</evidence>
<protein>
    <recommendedName>
        <fullName evidence="2">Chalcone isomerase domain-containing protein</fullName>
    </recommendedName>
</protein>
<accession>A0ABU1VCQ2</accession>
<dbReference type="Proteomes" id="UP001265550">
    <property type="component" value="Unassembled WGS sequence"/>
</dbReference>